<dbReference type="RefSeq" id="WP_344570800.1">
    <property type="nucleotide sequence ID" value="NZ_BAAARJ010000037.1"/>
</dbReference>
<evidence type="ECO:0000313" key="2">
    <source>
        <dbReference type="EMBL" id="GAA2640075.1"/>
    </source>
</evidence>
<dbReference type="Proteomes" id="UP001501447">
    <property type="component" value="Unassembled WGS sequence"/>
</dbReference>
<keyword evidence="3" id="KW-1185">Reference proteome</keyword>
<evidence type="ECO:0000313" key="3">
    <source>
        <dbReference type="Proteomes" id="UP001501447"/>
    </source>
</evidence>
<dbReference type="EMBL" id="BAAARJ010000037">
    <property type="protein sequence ID" value="GAA2640075.1"/>
    <property type="molecule type" value="Genomic_DNA"/>
</dbReference>
<keyword evidence="1" id="KW-1133">Transmembrane helix</keyword>
<name>A0ABP6DDF8_9ACTN</name>
<keyword evidence="1" id="KW-0472">Membrane</keyword>
<protein>
    <submittedName>
        <fullName evidence="2">Uncharacterized protein</fullName>
    </submittedName>
</protein>
<proteinExistence type="predicted"/>
<organism evidence="2 3">
    <name type="scientific">Streptomyces axinellae</name>
    <dbReference type="NCBI Taxonomy" id="552788"/>
    <lineage>
        <taxon>Bacteria</taxon>
        <taxon>Bacillati</taxon>
        <taxon>Actinomycetota</taxon>
        <taxon>Actinomycetes</taxon>
        <taxon>Kitasatosporales</taxon>
        <taxon>Streptomycetaceae</taxon>
        <taxon>Streptomyces</taxon>
    </lineage>
</organism>
<reference evidence="3" key="1">
    <citation type="journal article" date="2019" name="Int. J. Syst. Evol. Microbiol.">
        <title>The Global Catalogue of Microorganisms (GCM) 10K type strain sequencing project: providing services to taxonomists for standard genome sequencing and annotation.</title>
        <authorList>
            <consortium name="The Broad Institute Genomics Platform"/>
            <consortium name="The Broad Institute Genome Sequencing Center for Infectious Disease"/>
            <person name="Wu L."/>
            <person name="Ma J."/>
        </authorList>
    </citation>
    <scope>NUCLEOTIDE SEQUENCE [LARGE SCALE GENOMIC DNA]</scope>
    <source>
        <strain evidence="3">JCM 16373</strain>
    </source>
</reference>
<feature type="transmembrane region" description="Helical" evidence="1">
    <location>
        <begin position="29"/>
        <end position="49"/>
    </location>
</feature>
<keyword evidence="1" id="KW-0812">Transmembrane</keyword>
<sequence length="51" mass="5207">MRTDLLALILATLALAGMAAYIAHEHPSITDPALLAVAVIAAIATVVALRV</sequence>
<gene>
    <name evidence="2" type="ORF">GCM10009863_66530</name>
</gene>
<comment type="caution">
    <text evidence="2">The sequence shown here is derived from an EMBL/GenBank/DDBJ whole genome shotgun (WGS) entry which is preliminary data.</text>
</comment>
<evidence type="ECO:0000256" key="1">
    <source>
        <dbReference type="SAM" id="Phobius"/>
    </source>
</evidence>
<accession>A0ABP6DDF8</accession>